<organism evidence="1 2">
    <name type="scientific">Clarias magur</name>
    <name type="common">Asian catfish</name>
    <name type="synonym">Macropteronotus magur</name>
    <dbReference type="NCBI Taxonomy" id="1594786"/>
    <lineage>
        <taxon>Eukaryota</taxon>
        <taxon>Metazoa</taxon>
        <taxon>Chordata</taxon>
        <taxon>Craniata</taxon>
        <taxon>Vertebrata</taxon>
        <taxon>Euteleostomi</taxon>
        <taxon>Actinopterygii</taxon>
        <taxon>Neopterygii</taxon>
        <taxon>Teleostei</taxon>
        <taxon>Ostariophysi</taxon>
        <taxon>Siluriformes</taxon>
        <taxon>Clariidae</taxon>
        <taxon>Clarias</taxon>
    </lineage>
</organism>
<name>A0A8J4XAA6_CLAMG</name>
<evidence type="ECO:0000313" key="1">
    <source>
        <dbReference type="EMBL" id="KAF5907831.1"/>
    </source>
</evidence>
<accession>A0A8J4XAA6</accession>
<proteinExistence type="predicted"/>
<feature type="non-terminal residue" evidence="1">
    <location>
        <position position="54"/>
    </location>
</feature>
<protein>
    <submittedName>
        <fullName evidence="1">Uncharacterized protein</fullName>
    </submittedName>
</protein>
<dbReference type="EMBL" id="QNUK01000018">
    <property type="protein sequence ID" value="KAF5907831.1"/>
    <property type="molecule type" value="Genomic_DNA"/>
</dbReference>
<gene>
    <name evidence="1" type="ORF">DAT39_002406</name>
</gene>
<feature type="non-terminal residue" evidence="1">
    <location>
        <position position="1"/>
    </location>
</feature>
<evidence type="ECO:0000313" key="2">
    <source>
        <dbReference type="Proteomes" id="UP000727407"/>
    </source>
</evidence>
<dbReference type="AlphaFoldDB" id="A0A8J4XAA6"/>
<reference evidence="1" key="1">
    <citation type="submission" date="2020-07" db="EMBL/GenBank/DDBJ databases">
        <title>Clarias magur genome sequencing, assembly and annotation.</title>
        <authorList>
            <person name="Kushwaha B."/>
            <person name="Kumar R."/>
            <person name="Das P."/>
            <person name="Joshi C.G."/>
            <person name="Kumar D."/>
            <person name="Nagpure N.S."/>
            <person name="Pandey M."/>
            <person name="Agarwal S."/>
            <person name="Srivastava S."/>
            <person name="Singh M."/>
            <person name="Sahoo L."/>
            <person name="Jayasankar P."/>
            <person name="Meher P.K."/>
            <person name="Koringa P.G."/>
            <person name="Iquebal M.A."/>
            <person name="Das S.P."/>
            <person name="Bit A."/>
            <person name="Patnaik S."/>
            <person name="Patel N."/>
            <person name="Shah T.M."/>
            <person name="Hinsu A."/>
            <person name="Jena J.K."/>
        </authorList>
    </citation>
    <scope>NUCLEOTIDE SEQUENCE</scope>
    <source>
        <strain evidence="1">CIFAMagur01</strain>
        <tissue evidence="1">Testis</tissue>
    </source>
</reference>
<keyword evidence="2" id="KW-1185">Reference proteome</keyword>
<comment type="caution">
    <text evidence="1">The sequence shown here is derived from an EMBL/GenBank/DDBJ whole genome shotgun (WGS) entry which is preliminary data.</text>
</comment>
<sequence length="54" mass="6046">RHNDCTDQLAYLHCNIRPSFEDFTAQIIGSLPEDISQLSAPPEGVLTCEIKRDS</sequence>
<dbReference type="Proteomes" id="UP000727407">
    <property type="component" value="Unassembled WGS sequence"/>
</dbReference>